<proteinExistence type="predicted"/>
<feature type="transmembrane region" description="Helical" evidence="1">
    <location>
        <begin position="55"/>
        <end position="80"/>
    </location>
</feature>
<feature type="transmembrane region" description="Helical" evidence="1">
    <location>
        <begin position="174"/>
        <end position="193"/>
    </location>
</feature>
<name>A0A074LN33_9BACL</name>
<reference evidence="2 3" key="1">
    <citation type="journal article" date="2013" name="Int. J. Syst. Evol. Microbiol.">
        <title>Tumebacillus flagellatus sp. nov., an alpha-amylase/pullulanase-producing bacterium isolated from cassava wastewater.</title>
        <authorList>
            <person name="Wang Q."/>
            <person name="Xie N."/>
            <person name="Qin Y."/>
            <person name="Shen N."/>
            <person name="Zhu J."/>
            <person name="Mi H."/>
            <person name="Huang R."/>
        </authorList>
    </citation>
    <scope>NUCLEOTIDE SEQUENCE [LARGE SCALE GENOMIC DNA]</scope>
    <source>
        <strain evidence="2 3">GST4</strain>
    </source>
</reference>
<dbReference type="RefSeq" id="WP_052036191.1">
    <property type="nucleotide sequence ID" value="NZ_JMIR01000011.1"/>
</dbReference>
<dbReference type="eggNOG" id="ENOG5032YCM">
    <property type="taxonomic scope" value="Bacteria"/>
</dbReference>
<keyword evidence="3" id="KW-1185">Reference proteome</keyword>
<accession>A0A074LN33</accession>
<gene>
    <name evidence="2" type="ORF">EL26_09985</name>
</gene>
<sequence length="202" mass="22242">MWNVWGDLFIEIGGMVLTGFTIKLMDDYLDVEFDRSVGRHTLSVRLGRACLPYGLVLFGVAVSLVPQVALALFLASYAIGMGHDLTEKMPTKLPGWLESIVALALALWLSGPQMTAWAVFVMFMIQLLDDLMDVQHDSRSGQTNWAIRIGVVEATLLLFISALASILLAPLRTAEVIVAIPIVHLAVALLGGVKWRERRVKN</sequence>
<dbReference type="STRING" id="1157490.EL26_09985"/>
<comment type="caution">
    <text evidence="2">The sequence shown here is derived from an EMBL/GenBank/DDBJ whole genome shotgun (WGS) entry which is preliminary data.</text>
</comment>
<protein>
    <submittedName>
        <fullName evidence="2">Uncharacterized protein</fullName>
    </submittedName>
</protein>
<feature type="transmembrane region" description="Helical" evidence="1">
    <location>
        <begin position="145"/>
        <end position="168"/>
    </location>
</feature>
<dbReference type="Proteomes" id="UP000027931">
    <property type="component" value="Unassembled WGS sequence"/>
</dbReference>
<dbReference type="EMBL" id="JMIR01000011">
    <property type="protein sequence ID" value="KEO83521.1"/>
    <property type="molecule type" value="Genomic_DNA"/>
</dbReference>
<organism evidence="2 3">
    <name type="scientific">Tumebacillus flagellatus</name>
    <dbReference type="NCBI Taxonomy" id="1157490"/>
    <lineage>
        <taxon>Bacteria</taxon>
        <taxon>Bacillati</taxon>
        <taxon>Bacillota</taxon>
        <taxon>Bacilli</taxon>
        <taxon>Bacillales</taxon>
        <taxon>Alicyclobacillaceae</taxon>
        <taxon>Tumebacillus</taxon>
    </lineage>
</organism>
<evidence type="ECO:0000256" key="1">
    <source>
        <dbReference type="SAM" id="Phobius"/>
    </source>
</evidence>
<evidence type="ECO:0000313" key="3">
    <source>
        <dbReference type="Proteomes" id="UP000027931"/>
    </source>
</evidence>
<keyword evidence="1" id="KW-1133">Transmembrane helix</keyword>
<feature type="transmembrane region" description="Helical" evidence="1">
    <location>
        <begin position="100"/>
        <end position="125"/>
    </location>
</feature>
<keyword evidence="1" id="KW-0812">Transmembrane</keyword>
<keyword evidence="1" id="KW-0472">Membrane</keyword>
<dbReference type="OrthoDB" id="1680253at2"/>
<evidence type="ECO:0000313" key="2">
    <source>
        <dbReference type="EMBL" id="KEO83521.1"/>
    </source>
</evidence>
<dbReference type="AlphaFoldDB" id="A0A074LN33"/>